<evidence type="ECO:0000313" key="3">
    <source>
        <dbReference type="Proteomes" id="UP000242642"/>
    </source>
</evidence>
<evidence type="ECO:0000256" key="1">
    <source>
        <dbReference type="SAM" id="Phobius"/>
    </source>
</evidence>
<name>A0A1I0CBR6_9GAMM</name>
<keyword evidence="1" id="KW-0472">Membrane</keyword>
<keyword evidence="1" id="KW-0812">Transmembrane</keyword>
<organism evidence="2 3">
    <name type="scientific">Thorsellia anophelis DSM 18579</name>
    <dbReference type="NCBI Taxonomy" id="1123402"/>
    <lineage>
        <taxon>Bacteria</taxon>
        <taxon>Pseudomonadati</taxon>
        <taxon>Pseudomonadota</taxon>
        <taxon>Gammaproteobacteria</taxon>
        <taxon>Enterobacterales</taxon>
        <taxon>Thorselliaceae</taxon>
        <taxon>Thorsellia</taxon>
    </lineage>
</organism>
<dbReference type="AlphaFoldDB" id="A0A1I0CBR6"/>
<gene>
    <name evidence="2" type="ORF">SAMN02583745_01567</name>
</gene>
<dbReference type="EMBL" id="FOHV01000010">
    <property type="protein sequence ID" value="SET16977.1"/>
    <property type="molecule type" value="Genomic_DNA"/>
</dbReference>
<feature type="transmembrane region" description="Helical" evidence="1">
    <location>
        <begin position="15"/>
        <end position="35"/>
    </location>
</feature>
<dbReference type="RefSeq" id="WP_245711042.1">
    <property type="nucleotide sequence ID" value="NZ_FOHV01000010.1"/>
</dbReference>
<evidence type="ECO:0000313" key="2">
    <source>
        <dbReference type="EMBL" id="SET16977.1"/>
    </source>
</evidence>
<protein>
    <submittedName>
        <fullName evidence="2">Uncharacterized protein</fullName>
    </submittedName>
</protein>
<dbReference type="Proteomes" id="UP000242642">
    <property type="component" value="Unassembled WGS sequence"/>
</dbReference>
<sequence>MIKELLDTYIGLDNATYIGVGLGLISLLWGAKKILKSVRVTQKAKVSNGGSIIQVAGNFKGEKNGESKSKSE</sequence>
<reference evidence="3" key="1">
    <citation type="submission" date="2016-10" db="EMBL/GenBank/DDBJ databases">
        <authorList>
            <person name="Varghese N."/>
            <person name="Submissions S."/>
        </authorList>
    </citation>
    <scope>NUCLEOTIDE SEQUENCE [LARGE SCALE GENOMIC DNA]</scope>
    <source>
        <strain evidence="3">DSM 18579</strain>
    </source>
</reference>
<keyword evidence="3" id="KW-1185">Reference proteome</keyword>
<keyword evidence="1" id="KW-1133">Transmembrane helix</keyword>
<proteinExistence type="predicted"/>
<accession>A0A1I0CBR6</accession>